<evidence type="ECO:0000313" key="2">
    <source>
        <dbReference type="EMBL" id="CAL4214197.1"/>
    </source>
</evidence>
<sequence>MFFWLGPTKVDQALVYPQNQFQISQYATKSNLAKFSAFESGIQKNPDLKDERLALRRQRLEKGRKRKDKKLQQRRNLTNQSHLRSQLICQSHSFLQSLPRNLSQVTKHLLHLRKY</sequence>
<keyword evidence="3" id="KW-1185">Reference proteome</keyword>
<feature type="compositionally biased region" description="Basic residues" evidence="1">
    <location>
        <begin position="62"/>
        <end position="73"/>
    </location>
</feature>
<name>A0AAV2SNY0_MEGNR</name>
<dbReference type="Proteomes" id="UP001497623">
    <property type="component" value="Unassembled WGS sequence"/>
</dbReference>
<evidence type="ECO:0000256" key="1">
    <source>
        <dbReference type="SAM" id="MobiDB-lite"/>
    </source>
</evidence>
<comment type="caution">
    <text evidence="2">The sequence shown here is derived from an EMBL/GenBank/DDBJ whole genome shotgun (WGS) entry which is preliminary data.</text>
</comment>
<organism evidence="2 3">
    <name type="scientific">Meganyctiphanes norvegica</name>
    <name type="common">Northern krill</name>
    <name type="synonym">Thysanopoda norvegica</name>
    <dbReference type="NCBI Taxonomy" id="48144"/>
    <lineage>
        <taxon>Eukaryota</taxon>
        <taxon>Metazoa</taxon>
        <taxon>Ecdysozoa</taxon>
        <taxon>Arthropoda</taxon>
        <taxon>Crustacea</taxon>
        <taxon>Multicrustacea</taxon>
        <taxon>Malacostraca</taxon>
        <taxon>Eumalacostraca</taxon>
        <taxon>Eucarida</taxon>
        <taxon>Euphausiacea</taxon>
        <taxon>Euphausiidae</taxon>
        <taxon>Meganyctiphanes</taxon>
    </lineage>
</organism>
<proteinExistence type="predicted"/>
<accession>A0AAV2SNY0</accession>
<protein>
    <submittedName>
        <fullName evidence="2">Uncharacterized protein</fullName>
    </submittedName>
</protein>
<evidence type="ECO:0000313" key="3">
    <source>
        <dbReference type="Proteomes" id="UP001497623"/>
    </source>
</evidence>
<gene>
    <name evidence="2" type="ORF">MNOR_LOCUS38591</name>
</gene>
<dbReference type="EMBL" id="CAXKWB010089657">
    <property type="protein sequence ID" value="CAL4214197.1"/>
    <property type="molecule type" value="Genomic_DNA"/>
</dbReference>
<reference evidence="2 3" key="1">
    <citation type="submission" date="2024-05" db="EMBL/GenBank/DDBJ databases">
        <authorList>
            <person name="Wallberg A."/>
        </authorList>
    </citation>
    <scope>NUCLEOTIDE SEQUENCE [LARGE SCALE GENOMIC DNA]</scope>
</reference>
<dbReference type="AlphaFoldDB" id="A0AAV2SNY0"/>
<feature type="region of interest" description="Disordered" evidence="1">
    <location>
        <begin position="59"/>
        <end position="79"/>
    </location>
</feature>